<evidence type="ECO:0000256" key="6">
    <source>
        <dbReference type="SAM" id="Phobius"/>
    </source>
</evidence>
<dbReference type="PANTHER" id="PTHR31465">
    <property type="entry name" value="PROTEIN RTA1-RELATED"/>
    <property type="match status" value="1"/>
</dbReference>
<evidence type="ECO:0000256" key="4">
    <source>
        <dbReference type="ARBA" id="ARBA00023136"/>
    </source>
</evidence>
<dbReference type="GeneID" id="77726534"/>
<dbReference type="EMBL" id="JAKWFO010000005">
    <property type="protein sequence ID" value="KAI9635194.1"/>
    <property type="molecule type" value="Genomic_DNA"/>
</dbReference>
<dbReference type="PANTHER" id="PTHR31465:SF1">
    <property type="entry name" value="PROTEIN RTA1-RELATED"/>
    <property type="match status" value="1"/>
</dbReference>
<evidence type="ECO:0000256" key="3">
    <source>
        <dbReference type="ARBA" id="ARBA00022989"/>
    </source>
</evidence>
<feature type="transmembrane region" description="Helical" evidence="6">
    <location>
        <begin position="191"/>
        <end position="208"/>
    </location>
</feature>
<keyword evidence="3 6" id="KW-1133">Transmembrane helix</keyword>
<keyword evidence="8" id="KW-1185">Reference proteome</keyword>
<feature type="transmembrane region" description="Helical" evidence="6">
    <location>
        <begin position="27"/>
        <end position="48"/>
    </location>
</feature>
<keyword evidence="2 6" id="KW-0812">Transmembrane</keyword>
<evidence type="ECO:0000256" key="2">
    <source>
        <dbReference type="ARBA" id="ARBA00022692"/>
    </source>
</evidence>
<feature type="region of interest" description="Disordered" evidence="5">
    <location>
        <begin position="293"/>
        <end position="325"/>
    </location>
</feature>
<evidence type="ECO:0000256" key="5">
    <source>
        <dbReference type="SAM" id="MobiDB-lite"/>
    </source>
</evidence>
<comment type="caution">
    <text evidence="7">The sequence shown here is derived from an EMBL/GenBank/DDBJ whole genome shotgun (WGS) entry which is preliminary data.</text>
</comment>
<name>A0AA38H982_9TREE</name>
<accession>A0AA38H982</accession>
<feature type="transmembrane region" description="Helical" evidence="6">
    <location>
        <begin position="112"/>
        <end position="137"/>
    </location>
</feature>
<evidence type="ECO:0000313" key="8">
    <source>
        <dbReference type="Proteomes" id="UP001164286"/>
    </source>
</evidence>
<organism evidence="7 8">
    <name type="scientific">Dioszegia hungarica</name>
    <dbReference type="NCBI Taxonomy" id="4972"/>
    <lineage>
        <taxon>Eukaryota</taxon>
        <taxon>Fungi</taxon>
        <taxon>Dikarya</taxon>
        <taxon>Basidiomycota</taxon>
        <taxon>Agaricomycotina</taxon>
        <taxon>Tremellomycetes</taxon>
        <taxon>Tremellales</taxon>
        <taxon>Bulleribasidiaceae</taxon>
        <taxon>Dioszegia</taxon>
    </lineage>
</organism>
<keyword evidence="4 6" id="KW-0472">Membrane</keyword>
<proteinExistence type="predicted"/>
<dbReference type="RefSeq" id="XP_052944971.1">
    <property type="nucleotide sequence ID" value="XM_053087333.1"/>
</dbReference>
<feature type="transmembrane region" description="Helical" evidence="6">
    <location>
        <begin position="60"/>
        <end position="80"/>
    </location>
</feature>
<dbReference type="GO" id="GO:0016020">
    <property type="term" value="C:membrane"/>
    <property type="evidence" value="ECO:0007669"/>
    <property type="project" value="UniProtKB-SubCell"/>
</dbReference>
<dbReference type="Proteomes" id="UP001164286">
    <property type="component" value="Unassembled WGS sequence"/>
</dbReference>
<dbReference type="InterPro" id="IPR007568">
    <property type="entry name" value="RTA1"/>
</dbReference>
<protein>
    <submittedName>
        <fullName evidence="7">RTA1 like protein-domain-containing protein</fullName>
    </submittedName>
</protein>
<sequence length="325" mass="36206">VPSSHSTFIYISFSTLPLWLHYRRRCNWFLCLVIGAWCEGLGLAFRLLVRSDVHSTGKYILAYLFQVLSPCAFLAANYILLGRIVSHAQRAYYLLEIRANCLRFVRPLKANWISWTFVLSDVFTFLLQAAGGSMVIIKDVKISDAGNKLFLAGIAIQAASFVIFTAMWAVFAFRIQRGDQTLWSRPGWKPLHWALGFTCIWFIIRSIFRTIELSQGFRGHLATNEIYVLCLDTLPLLIGIMAYCYFWPGKYLTPETKVESLDALQASHGEGQGDAAAWREERSAGVNLATLGKDSEGHNGTAAHNGGLDVPGVDEGSSVKSVAAR</sequence>
<comment type="subcellular location">
    <subcellularLocation>
        <location evidence="1">Membrane</location>
        <topology evidence="1">Multi-pass membrane protein</topology>
    </subcellularLocation>
</comment>
<feature type="transmembrane region" description="Helical" evidence="6">
    <location>
        <begin position="229"/>
        <end position="248"/>
    </location>
</feature>
<gene>
    <name evidence="7" type="ORF">MKK02DRAFT_27340</name>
</gene>
<reference evidence="7" key="1">
    <citation type="journal article" date="2022" name="G3 (Bethesda)">
        <title>High quality genome of the basidiomycete yeast Dioszegia hungarica PDD-24b-2 isolated from cloud water.</title>
        <authorList>
            <person name="Jarrige D."/>
            <person name="Haridas S."/>
            <person name="Bleykasten-Grosshans C."/>
            <person name="Joly M."/>
            <person name="Nadalig T."/>
            <person name="Sancelme M."/>
            <person name="Vuilleumier S."/>
            <person name="Grigoriev I.V."/>
            <person name="Amato P."/>
            <person name="Bringel F."/>
        </authorList>
    </citation>
    <scope>NUCLEOTIDE SEQUENCE</scope>
    <source>
        <strain evidence="7">PDD-24b-2</strain>
    </source>
</reference>
<dbReference type="Pfam" id="PF04479">
    <property type="entry name" value="RTA1"/>
    <property type="match status" value="1"/>
</dbReference>
<evidence type="ECO:0000256" key="1">
    <source>
        <dbReference type="ARBA" id="ARBA00004141"/>
    </source>
</evidence>
<feature type="transmembrane region" description="Helical" evidence="6">
    <location>
        <begin position="149"/>
        <end position="171"/>
    </location>
</feature>
<dbReference type="AlphaFoldDB" id="A0AA38H982"/>
<feature type="non-terminal residue" evidence="7">
    <location>
        <position position="1"/>
    </location>
</feature>
<evidence type="ECO:0000313" key="7">
    <source>
        <dbReference type="EMBL" id="KAI9635194.1"/>
    </source>
</evidence>